<keyword evidence="1" id="KW-0732">Signal</keyword>
<reference evidence="2 3" key="1">
    <citation type="submission" date="2023-08" db="EMBL/GenBank/DDBJ databases">
        <authorList>
            <person name="Folkvardsen B D."/>
            <person name="Norman A."/>
        </authorList>
    </citation>
    <scope>NUCLEOTIDE SEQUENCE [LARGE SCALE GENOMIC DNA]</scope>
    <source>
        <strain evidence="2 3">Mu0050</strain>
    </source>
</reference>
<organism evidence="2 3">
    <name type="scientific">[Mycobacterium] wendilense</name>
    <dbReference type="NCBI Taxonomy" id="3064284"/>
    <lineage>
        <taxon>Bacteria</taxon>
        <taxon>Bacillati</taxon>
        <taxon>Actinomycetota</taxon>
        <taxon>Actinomycetes</taxon>
        <taxon>Mycobacteriales</taxon>
        <taxon>Mycobacteriaceae</taxon>
        <taxon>Mycolicibacter</taxon>
    </lineage>
</organism>
<accession>A0ABM9M955</accession>
<feature type="chain" id="PRO_5047241224" evidence="1">
    <location>
        <begin position="27"/>
        <end position="211"/>
    </location>
</feature>
<evidence type="ECO:0000313" key="2">
    <source>
        <dbReference type="EMBL" id="CAJ1579452.1"/>
    </source>
</evidence>
<proteinExistence type="predicted"/>
<feature type="signal peptide" evidence="1">
    <location>
        <begin position="1"/>
        <end position="26"/>
    </location>
</feature>
<dbReference type="RefSeq" id="WP_316514009.1">
    <property type="nucleotide sequence ID" value="NZ_OY726395.1"/>
</dbReference>
<dbReference type="Proteomes" id="UP001190466">
    <property type="component" value="Chromosome"/>
</dbReference>
<evidence type="ECO:0000313" key="3">
    <source>
        <dbReference type="Proteomes" id="UP001190466"/>
    </source>
</evidence>
<gene>
    <name evidence="2" type="ORF">MU0050_000515</name>
</gene>
<keyword evidence="3" id="KW-1185">Reference proteome</keyword>
<protein>
    <submittedName>
        <fullName evidence="2">Uncharacterized protein</fullName>
    </submittedName>
</protein>
<dbReference type="EMBL" id="OY726395">
    <property type="protein sequence ID" value="CAJ1579452.1"/>
    <property type="molecule type" value="Genomic_DNA"/>
</dbReference>
<name>A0ABM9M955_9MYCO</name>
<sequence>MAGAAEPRWRRRAAALLAGLGVAACAALSAAPSALGDPAPDPVGHEPPPPRLPVIVPTPSDWQPKFPALYEDSRRHVTDADITAQREMCQWFTAQYDELLQQIDRFNVKLISRHGDWAADDVVAHADAVTANIDQSVAFLTPRAQALTQTRTFAGDNYFPLYQGESFYLMWQHLSNVSGGIRARQPAWFTGPSVQRFKYWGSRINRSHVCR</sequence>
<evidence type="ECO:0000256" key="1">
    <source>
        <dbReference type="SAM" id="SignalP"/>
    </source>
</evidence>